<dbReference type="Pfam" id="PF23562">
    <property type="entry name" value="AMP-binding_C_3"/>
    <property type="match status" value="1"/>
</dbReference>
<evidence type="ECO:0000259" key="3">
    <source>
        <dbReference type="Pfam" id="PF00501"/>
    </source>
</evidence>
<reference evidence="4" key="1">
    <citation type="submission" date="2020-10" db="EMBL/GenBank/DDBJ databases">
        <authorList>
            <person name="Lu T."/>
            <person name="Wang Q."/>
            <person name="Han X."/>
        </authorList>
    </citation>
    <scope>NUCLEOTIDE SEQUENCE</scope>
    <source>
        <strain evidence="4">WQ 117</strain>
    </source>
</reference>
<dbReference type="InterPro" id="IPR042099">
    <property type="entry name" value="ANL_N_sf"/>
</dbReference>
<evidence type="ECO:0000313" key="5">
    <source>
        <dbReference type="Proteomes" id="UP000608754"/>
    </source>
</evidence>
<dbReference type="PANTHER" id="PTHR43272:SF33">
    <property type="entry name" value="AMP-BINDING DOMAIN-CONTAINING PROTEIN-RELATED"/>
    <property type="match status" value="1"/>
</dbReference>
<dbReference type="RefSeq" id="WP_194181744.1">
    <property type="nucleotide sequence ID" value="NZ_JADGIK010000001.1"/>
</dbReference>
<dbReference type="GO" id="GO:0004467">
    <property type="term" value="F:long-chain fatty acid-CoA ligase activity"/>
    <property type="evidence" value="ECO:0007669"/>
    <property type="project" value="TreeGrafter"/>
</dbReference>
<dbReference type="PANTHER" id="PTHR43272">
    <property type="entry name" value="LONG-CHAIN-FATTY-ACID--COA LIGASE"/>
    <property type="match status" value="1"/>
</dbReference>
<comment type="caution">
    <text evidence="4">The sequence shown here is derived from an EMBL/GenBank/DDBJ whole genome shotgun (WGS) entry which is preliminary data.</text>
</comment>
<dbReference type="Gene3D" id="3.40.50.12780">
    <property type="entry name" value="N-terminal domain of ligase-like"/>
    <property type="match status" value="1"/>
</dbReference>
<dbReference type="GO" id="GO:0005524">
    <property type="term" value="F:ATP binding"/>
    <property type="evidence" value="ECO:0007669"/>
    <property type="project" value="UniProtKB-KW"/>
</dbReference>
<evidence type="ECO:0000256" key="2">
    <source>
        <dbReference type="ARBA" id="ARBA00022840"/>
    </source>
</evidence>
<evidence type="ECO:0000256" key="1">
    <source>
        <dbReference type="ARBA" id="ARBA00022741"/>
    </source>
</evidence>
<dbReference type="Proteomes" id="UP000608754">
    <property type="component" value="Unassembled WGS sequence"/>
</dbReference>
<dbReference type="InterPro" id="IPR020845">
    <property type="entry name" value="AMP-binding_CS"/>
</dbReference>
<dbReference type="CDD" id="cd05907">
    <property type="entry name" value="VL_LC_FACS_like"/>
    <property type="match status" value="1"/>
</dbReference>
<sequence>MEIKRLFDFPYYQLEKNPREDALVSKVKGEWVKTSTSSYVSQANAFSRGLLKLGIKPQDKIAIVTTTNRTEWNIADIGIQQIGAISVPLYPTLSPDDFIYVLTNSEAKFCIVSDQELFQKINSIKNKVEGLVGIYCFEEIQGAPSWREILDLGQDDSTQHEVDSIKNIIKPSDIVTLIYTSGTTGRPKGVILSHENIVFNVLRSWERIPEFPANARALSFLPINHVFERMLIYLYQYIGMGIHYAESIDTLGENMKEVKPHVMTVVPRLIEKVYDKIYNTGASAGGLKTKIFMWALNLIQDYDPYKEKEFLFDFKYAIAKQLVFSKWKEGVGGELVVMVSGSAPLSSRLNHIFWGAGIPILEGYGLTETSPVISVNKMEKGMFGIGTVGAPLRGLDVKIAEDGEILVKGPSVTSGYYKDEEKTAETFTQDGYFKTGDIGIIENGLLKITDRKKEIFKTSGGKYIAPQVIENKFKESNFIEQIMIVGEGQKMPCAIIKPNFQALKDYLQSKSLQIPLTNEELIKDSIILDVMRKDIERMNVGLGSWEQIKKFELTPDEWTIEEGLLTPTLKLKRKAVMEKYKDLYLKLYPEKY</sequence>
<proteinExistence type="predicted"/>
<keyword evidence="4" id="KW-0436">Ligase</keyword>
<gene>
    <name evidence="4" type="ORF">IM532_01845</name>
</gene>
<protein>
    <submittedName>
        <fullName evidence="4">Long-chain fatty acid--CoA ligase</fullName>
    </submittedName>
</protein>
<dbReference type="EMBL" id="JADGIK010000001">
    <property type="protein sequence ID" value="MBF0596215.1"/>
    <property type="molecule type" value="Genomic_DNA"/>
</dbReference>
<dbReference type="SUPFAM" id="SSF56801">
    <property type="entry name" value="Acetyl-CoA synthetase-like"/>
    <property type="match status" value="1"/>
</dbReference>
<dbReference type="Pfam" id="PF00501">
    <property type="entry name" value="AMP-binding"/>
    <property type="match status" value="1"/>
</dbReference>
<dbReference type="PROSITE" id="PS00455">
    <property type="entry name" value="AMP_BINDING"/>
    <property type="match status" value="1"/>
</dbReference>
<feature type="domain" description="AMP-dependent synthetase/ligase" evidence="3">
    <location>
        <begin position="13"/>
        <end position="417"/>
    </location>
</feature>
<dbReference type="AlphaFoldDB" id="A0A8J7K9J3"/>
<accession>A0A8J7K9J3</accession>
<keyword evidence="5" id="KW-1185">Reference proteome</keyword>
<dbReference type="GO" id="GO:0016020">
    <property type="term" value="C:membrane"/>
    <property type="evidence" value="ECO:0007669"/>
    <property type="project" value="TreeGrafter"/>
</dbReference>
<name>A0A8J7K9J3_9FLAO</name>
<keyword evidence="1" id="KW-0547">Nucleotide-binding</keyword>
<organism evidence="4 5">
    <name type="scientific">Faecalibacter rhinopitheci</name>
    <dbReference type="NCBI Taxonomy" id="2779678"/>
    <lineage>
        <taxon>Bacteria</taxon>
        <taxon>Pseudomonadati</taxon>
        <taxon>Bacteroidota</taxon>
        <taxon>Flavobacteriia</taxon>
        <taxon>Flavobacteriales</taxon>
        <taxon>Weeksellaceae</taxon>
        <taxon>Faecalibacter</taxon>
    </lineage>
</organism>
<evidence type="ECO:0000313" key="4">
    <source>
        <dbReference type="EMBL" id="MBF0596215.1"/>
    </source>
</evidence>
<dbReference type="InterPro" id="IPR000873">
    <property type="entry name" value="AMP-dep_synth/lig_dom"/>
</dbReference>
<keyword evidence="2" id="KW-0067">ATP-binding</keyword>